<dbReference type="STRING" id="157838.AN964_20775"/>
<dbReference type="OrthoDB" id="2354098at2"/>
<dbReference type="Pfam" id="PF14044">
    <property type="entry name" value="NETI"/>
    <property type="match status" value="1"/>
</dbReference>
<reference evidence="1 2" key="1">
    <citation type="submission" date="2015-09" db="EMBL/GenBank/DDBJ databases">
        <title>Genome sequencing project for genomic taxonomy and phylogenomics of Bacillus-like bacteria.</title>
        <authorList>
            <person name="Liu B."/>
            <person name="Wang J."/>
            <person name="Zhu Y."/>
            <person name="Liu G."/>
            <person name="Chen Q."/>
            <person name="Chen Z."/>
            <person name="Lan J."/>
            <person name="Che J."/>
            <person name="Ge C."/>
            <person name="Shi H."/>
            <person name="Pan Z."/>
            <person name="Liu X."/>
        </authorList>
    </citation>
    <scope>NUCLEOTIDE SEQUENCE [LARGE SCALE GENOMIC DNA]</scope>
    <source>
        <strain evidence="1 2">LMG 18435</strain>
    </source>
</reference>
<dbReference type="Proteomes" id="UP000051888">
    <property type="component" value="Unassembled WGS sequence"/>
</dbReference>
<sequence>MPNTKKQFEVQENESIETCLNRMEQEGYRPVRRLEKPIFKEVSRNGKVDYEPAGRKIIFEGRKID</sequence>
<comment type="caution">
    <text evidence="1">The sequence shown here is derived from an EMBL/GenBank/DDBJ whole genome shotgun (WGS) entry which is preliminary data.</text>
</comment>
<dbReference type="RefSeq" id="WP_055741708.1">
    <property type="nucleotide sequence ID" value="NZ_JAAIWL010000023.1"/>
</dbReference>
<dbReference type="InterPro" id="IPR025930">
    <property type="entry name" value="NETI"/>
</dbReference>
<name>A0A0Q3WTG5_9BACI</name>
<proteinExistence type="predicted"/>
<dbReference type="EMBL" id="LJJC01000006">
    <property type="protein sequence ID" value="KQL51403.1"/>
    <property type="molecule type" value="Genomic_DNA"/>
</dbReference>
<dbReference type="AlphaFoldDB" id="A0A0Q3WTG5"/>
<accession>A0A0Q3WTG5</accession>
<keyword evidence="2" id="KW-1185">Reference proteome</keyword>
<evidence type="ECO:0008006" key="3">
    <source>
        <dbReference type="Google" id="ProtNLM"/>
    </source>
</evidence>
<protein>
    <recommendedName>
        <fullName evidence="3">NETI motif-containing protein</fullName>
    </recommendedName>
</protein>
<evidence type="ECO:0000313" key="1">
    <source>
        <dbReference type="EMBL" id="KQL51403.1"/>
    </source>
</evidence>
<organism evidence="1 2">
    <name type="scientific">Heyndrickxia shackletonii</name>
    <dbReference type="NCBI Taxonomy" id="157838"/>
    <lineage>
        <taxon>Bacteria</taxon>
        <taxon>Bacillati</taxon>
        <taxon>Bacillota</taxon>
        <taxon>Bacilli</taxon>
        <taxon>Bacillales</taxon>
        <taxon>Bacillaceae</taxon>
        <taxon>Heyndrickxia</taxon>
    </lineage>
</organism>
<evidence type="ECO:0000313" key="2">
    <source>
        <dbReference type="Proteomes" id="UP000051888"/>
    </source>
</evidence>
<gene>
    <name evidence="1" type="ORF">AN964_20775</name>
</gene>
<dbReference type="PATRIC" id="fig|157838.3.peg.4559"/>